<dbReference type="AlphaFoldDB" id="A0AAV4AP34"/>
<name>A0AAV4AP34_9GAST</name>
<sequence length="109" mass="11831">MAVRFSKTNRWKCGGGGTRSFKPDLATNITQGQTTLAAQHRAALGVADYRSKKAVFKEDGGMVFKAGGCICLGHLLADWRKTQPFEFEGHGSILVRATGIVGSNRILYQ</sequence>
<dbReference type="Proteomes" id="UP000735302">
    <property type="component" value="Unassembled WGS sequence"/>
</dbReference>
<protein>
    <submittedName>
        <fullName evidence="1">Uncharacterized protein</fullName>
    </submittedName>
</protein>
<dbReference type="EMBL" id="BLXT01003952">
    <property type="protein sequence ID" value="GFO08341.1"/>
    <property type="molecule type" value="Genomic_DNA"/>
</dbReference>
<evidence type="ECO:0000313" key="1">
    <source>
        <dbReference type="EMBL" id="GFO08341.1"/>
    </source>
</evidence>
<keyword evidence="2" id="KW-1185">Reference proteome</keyword>
<organism evidence="1 2">
    <name type="scientific">Plakobranchus ocellatus</name>
    <dbReference type="NCBI Taxonomy" id="259542"/>
    <lineage>
        <taxon>Eukaryota</taxon>
        <taxon>Metazoa</taxon>
        <taxon>Spiralia</taxon>
        <taxon>Lophotrochozoa</taxon>
        <taxon>Mollusca</taxon>
        <taxon>Gastropoda</taxon>
        <taxon>Heterobranchia</taxon>
        <taxon>Euthyneura</taxon>
        <taxon>Panpulmonata</taxon>
        <taxon>Sacoglossa</taxon>
        <taxon>Placobranchoidea</taxon>
        <taxon>Plakobranchidae</taxon>
        <taxon>Plakobranchus</taxon>
    </lineage>
</organism>
<reference evidence="1 2" key="1">
    <citation type="journal article" date="2021" name="Elife">
        <title>Chloroplast acquisition without the gene transfer in kleptoplastic sea slugs, Plakobranchus ocellatus.</title>
        <authorList>
            <person name="Maeda T."/>
            <person name="Takahashi S."/>
            <person name="Yoshida T."/>
            <person name="Shimamura S."/>
            <person name="Takaki Y."/>
            <person name="Nagai Y."/>
            <person name="Toyoda A."/>
            <person name="Suzuki Y."/>
            <person name="Arimoto A."/>
            <person name="Ishii H."/>
            <person name="Satoh N."/>
            <person name="Nishiyama T."/>
            <person name="Hasebe M."/>
            <person name="Maruyama T."/>
            <person name="Minagawa J."/>
            <person name="Obokata J."/>
            <person name="Shigenobu S."/>
        </authorList>
    </citation>
    <scope>NUCLEOTIDE SEQUENCE [LARGE SCALE GENOMIC DNA]</scope>
</reference>
<accession>A0AAV4AP34</accession>
<comment type="caution">
    <text evidence="1">The sequence shown here is derived from an EMBL/GenBank/DDBJ whole genome shotgun (WGS) entry which is preliminary data.</text>
</comment>
<evidence type="ECO:0000313" key="2">
    <source>
        <dbReference type="Proteomes" id="UP000735302"/>
    </source>
</evidence>
<gene>
    <name evidence="1" type="ORF">PoB_003484600</name>
</gene>
<proteinExistence type="predicted"/>